<name>A0A061S3E8_9CHLO</name>
<proteinExistence type="predicted"/>
<sequence>QSVPIATTATITPVNNIKDLGGTIQVILLQADFEVSDDFELTDARMEETRKLISIRVNIPSQNVNFTDLTTTEGIATFTLFVVIQNDNMSADLVQSAIEGLTPSMLGVMLLEVKVERRIVSLDEYEDILKSLTSQSTSASVSSLITTLMWVAALLS</sequence>
<protein>
    <submittedName>
        <fullName evidence="1">Uncharacterized protein</fullName>
    </submittedName>
</protein>
<gene>
    <name evidence="1" type="ORF">TSPGSL018_18023</name>
</gene>
<dbReference type="EMBL" id="GBEZ01008203">
    <property type="protein sequence ID" value="JAC77321.1"/>
    <property type="molecule type" value="Transcribed_RNA"/>
</dbReference>
<dbReference type="AlphaFoldDB" id="A0A061S3E8"/>
<evidence type="ECO:0000313" key="1">
    <source>
        <dbReference type="EMBL" id="JAC77321.1"/>
    </source>
</evidence>
<organism evidence="1">
    <name type="scientific">Tetraselmis sp. GSL018</name>
    <dbReference type="NCBI Taxonomy" id="582737"/>
    <lineage>
        <taxon>Eukaryota</taxon>
        <taxon>Viridiplantae</taxon>
        <taxon>Chlorophyta</taxon>
        <taxon>core chlorophytes</taxon>
        <taxon>Chlorodendrophyceae</taxon>
        <taxon>Chlorodendrales</taxon>
        <taxon>Chlorodendraceae</taxon>
        <taxon>Tetraselmis</taxon>
    </lineage>
</organism>
<accession>A0A061S3E8</accession>
<reference evidence="1" key="1">
    <citation type="submission" date="2014-05" db="EMBL/GenBank/DDBJ databases">
        <title>The transcriptome of the halophilic microalga Tetraselmis sp. GSL018 isolated from the Great Salt Lake, Utah.</title>
        <authorList>
            <person name="Jinkerson R.E."/>
            <person name="D'Adamo S."/>
            <person name="Posewitz M.C."/>
        </authorList>
    </citation>
    <scope>NUCLEOTIDE SEQUENCE</scope>
    <source>
        <strain evidence="1">GSL018</strain>
    </source>
</reference>
<feature type="non-terminal residue" evidence="1">
    <location>
        <position position="1"/>
    </location>
</feature>